<name>A0A165F6I3_9BASI</name>
<reference evidence="1 2" key="1">
    <citation type="journal article" date="2016" name="Mol. Biol. Evol.">
        <title>Comparative Genomics of Early-Diverging Mushroom-Forming Fungi Provides Insights into the Origins of Lignocellulose Decay Capabilities.</title>
        <authorList>
            <person name="Nagy L.G."/>
            <person name="Riley R."/>
            <person name="Tritt A."/>
            <person name="Adam C."/>
            <person name="Daum C."/>
            <person name="Floudas D."/>
            <person name="Sun H."/>
            <person name="Yadav J.S."/>
            <person name="Pangilinan J."/>
            <person name="Larsson K.H."/>
            <person name="Matsuura K."/>
            <person name="Barry K."/>
            <person name="Labutti K."/>
            <person name="Kuo R."/>
            <person name="Ohm R.A."/>
            <person name="Bhattacharya S.S."/>
            <person name="Shirouzu T."/>
            <person name="Yoshinaga Y."/>
            <person name="Martin F.M."/>
            <person name="Grigoriev I.V."/>
            <person name="Hibbett D.S."/>
        </authorList>
    </citation>
    <scope>NUCLEOTIDE SEQUENCE [LARGE SCALE GENOMIC DNA]</scope>
    <source>
        <strain evidence="1 2">HHB12733</strain>
    </source>
</reference>
<dbReference type="EMBL" id="KV423980">
    <property type="protein sequence ID" value="KZT56291.1"/>
    <property type="molecule type" value="Genomic_DNA"/>
</dbReference>
<dbReference type="AlphaFoldDB" id="A0A165F6I3"/>
<dbReference type="InParanoid" id="A0A165F6I3"/>
<protein>
    <submittedName>
        <fullName evidence="1">Uncharacterized protein</fullName>
    </submittedName>
</protein>
<sequence>MHRIWTILEVVGMIASNAQTMSTLSSLAQTSRVCFQAAAPVLWRELDDTNLNLFGVLFVKGPNGDPMVTS</sequence>
<dbReference type="Proteomes" id="UP000076842">
    <property type="component" value="Unassembled WGS sequence"/>
</dbReference>
<evidence type="ECO:0000313" key="2">
    <source>
        <dbReference type="Proteomes" id="UP000076842"/>
    </source>
</evidence>
<proteinExistence type="predicted"/>
<evidence type="ECO:0000313" key="1">
    <source>
        <dbReference type="EMBL" id="KZT56291.1"/>
    </source>
</evidence>
<organism evidence="1 2">
    <name type="scientific">Calocera cornea HHB12733</name>
    <dbReference type="NCBI Taxonomy" id="1353952"/>
    <lineage>
        <taxon>Eukaryota</taxon>
        <taxon>Fungi</taxon>
        <taxon>Dikarya</taxon>
        <taxon>Basidiomycota</taxon>
        <taxon>Agaricomycotina</taxon>
        <taxon>Dacrymycetes</taxon>
        <taxon>Dacrymycetales</taxon>
        <taxon>Dacrymycetaceae</taxon>
        <taxon>Calocera</taxon>
    </lineage>
</organism>
<keyword evidence="2" id="KW-1185">Reference proteome</keyword>
<accession>A0A165F6I3</accession>
<gene>
    <name evidence="1" type="ORF">CALCODRAFT_321818</name>
</gene>